<evidence type="ECO:0000313" key="4">
    <source>
        <dbReference type="Proteomes" id="UP000463857"/>
    </source>
</evidence>
<dbReference type="InParanoid" id="A0A7L4YNR4"/>
<feature type="compositionally biased region" description="Pro residues" evidence="1">
    <location>
        <begin position="1"/>
        <end position="12"/>
    </location>
</feature>
<feature type="compositionally biased region" description="Pro residues" evidence="1">
    <location>
        <begin position="42"/>
        <end position="56"/>
    </location>
</feature>
<evidence type="ECO:0000313" key="3">
    <source>
        <dbReference type="EMBL" id="QHC00905.1"/>
    </source>
</evidence>
<gene>
    <name evidence="3" type="ORF">EK0264_11830</name>
</gene>
<dbReference type="RefSeq" id="WP_159545849.1">
    <property type="nucleotide sequence ID" value="NZ_CP047156.1"/>
</dbReference>
<sequence length="290" mass="30157">MTNPPYPSGPPDPYRDPYGGPPTGDNYVPGQYAGPPTNGYGAPPPTDPYGAPPPTDPYGARPPTAAYEAQPAYGGYDAPPGPGFDGGSWNEPPKKNKQWWLIGGALVALAGIAVAVIILAINSGDDTEAGGGGGDGGGDTTTSQAPEPSPGESMGGQWEVTSTITKLSGVGSLTNSDGDDVGEGDERWNPHTWEINAETCSEESDCVLAISDLYNNDKFDLTLDGDTWSATYDSPFQCSDNSVQTVTVEITISREDGSDELTGQMKTADNGSCGPNDNMKIEEDLSLAKK</sequence>
<feature type="compositionally biased region" description="Polar residues" evidence="1">
    <location>
        <begin position="264"/>
        <end position="275"/>
    </location>
</feature>
<name>A0A7L4YNR4_9ACTN</name>
<dbReference type="AlphaFoldDB" id="A0A7L4YNR4"/>
<feature type="compositionally biased region" description="Basic and acidic residues" evidence="1">
    <location>
        <begin position="279"/>
        <end position="290"/>
    </location>
</feature>
<feature type="compositionally biased region" description="Gly residues" evidence="1">
    <location>
        <begin position="129"/>
        <end position="139"/>
    </location>
</feature>
<keyword evidence="2" id="KW-0472">Membrane</keyword>
<feature type="region of interest" description="Disordered" evidence="1">
    <location>
        <begin position="259"/>
        <end position="290"/>
    </location>
</feature>
<dbReference type="Proteomes" id="UP000463857">
    <property type="component" value="Chromosome"/>
</dbReference>
<feature type="transmembrane region" description="Helical" evidence="2">
    <location>
        <begin position="99"/>
        <end position="121"/>
    </location>
</feature>
<protein>
    <submittedName>
        <fullName evidence="3">Uncharacterized protein</fullName>
    </submittedName>
</protein>
<dbReference type="KEGG" id="eke:EK0264_11830"/>
<keyword evidence="2" id="KW-1133">Transmembrane helix</keyword>
<keyword evidence="2" id="KW-0812">Transmembrane</keyword>
<reference evidence="3 4" key="1">
    <citation type="journal article" date="2018" name="Int. J. Syst. Evol. Microbiol.">
        <title>Epidermidibacterium keratini gen. nov., sp. nov., a member of the family Sporichthyaceae, isolated from keratin epidermis.</title>
        <authorList>
            <person name="Lee D.G."/>
            <person name="Trujillo M.E."/>
            <person name="Kang S."/>
            <person name="Nam J.J."/>
            <person name="Kim Y.J."/>
        </authorList>
    </citation>
    <scope>NUCLEOTIDE SEQUENCE [LARGE SCALE GENOMIC DNA]</scope>
    <source>
        <strain evidence="3 4">EPI-7</strain>
    </source>
</reference>
<dbReference type="EMBL" id="CP047156">
    <property type="protein sequence ID" value="QHC00905.1"/>
    <property type="molecule type" value="Genomic_DNA"/>
</dbReference>
<keyword evidence="4" id="KW-1185">Reference proteome</keyword>
<feature type="region of interest" description="Disordered" evidence="1">
    <location>
        <begin position="1"/>
        <end position="91"/>
    </location>
</feature>
<evidence type="ECO:0000256" key="1">
    <source>
        <dbReference type="SAM" id="MobiDB-lite"/>
    </source>
</evidence>
<feature type="region of interest" description="Disordered" evidence="1">
    <location>
        <begin position="128"/>
        <end position="157"/>
    </location>
</feature>
<accession>A0A7L4YNR4</accession>
<evidence type="ECO:0000256" key="2">
    <source>
        <dbReference type="SAM" id="Phobius"/>
    </source>
</evidence>
<organism evidence="3 4">
    <name type="scientific">Epidermidibacterium keratini</name>
    <dbReference type="NCBI Taxonomy" id="1891644"/>
    <lineage>
        <taxon>Bacteria</taxon>
        <taxon>Bacillati</taxon>
        <taxon>Actinomycetota</taxon>
        <taxon>Actinomycetes</taxon>
        <taxon>Sporichthyales</taxon>
        <taxon>Sporichthyaceae</taxon>
        <taxon>Epidermidibacterium</taxon>
    </lineage>
</organism>
<proteinExistence type="predicted"/>